<feature type="transmembrane region" description="Helical" evidence="1">
    <location>
        <begin position="116"/>
        <end position="135"/>
    </location>
</feature>
<feature type="transmembrane region" description="Helical" evidence="1">
    <location>
        <begin position="79"/>
        <end position="104"/>
    </location>
</feature>
<keyword evidence="1" id="KW-1133">Transmembrane helix</keyword>
<dbReference type="AlphaFoldDB" id="X0ULN7"/>
<gene>
    <name evidence="2" type="ORF">S01H1_39607</name>
</gene>
<sequence length="140" mass="15534">MKVPMDKCRKKLAVLWLVGAGVLFFLVFFQSIFEWYGEDVGQAWEWLLPTIMPTLSLVVGILLAGVAGEDIKAKFSDRFVFRLAFSLSSVYLAVILLTFFALGLGDNPFELMARSHFWLAPCQGLVSACVGVFFVKGQSA</sequence>
<keyword evidence="1" id="KW-0472">Membrane</keyword>
<dbReference type="EMBL" id="BARS01025015">
    <property type="protein sequence ID" value="GAG00202.1"/>
    <property type="molecule type" value="Genomic_DNA"/>
</dbReference>
<feature type="transmembrane region" description="Helical" evidence="1">
    <location>
        <begin position="44"/>
        <end position="67"/>
    </location>
</feature>
<organism evidence="2">
    <name type="scientific">marine sediment metagenome</name>
    <dbReference type="NCBI Taxonomy" id="412755"/>
    <lineage>
        <taxon>unclassified sequences</taxon>
        <taxon>metagenomes</taxon>
        <taxon>ecological metagenomes</taxon>
    </lineage>
</organism>
<keyword evidence="1" id="KW-0812">Transmembrane</keyword>
<proteinExistence type="predicted"/>
<feature type="transmembrane region" description="Helical" evidence="1">
    <location>
        <begin position="12"/>
        <end position="32"/>
    </location>
</feature>
<accession>X0ULN7</accession>
<evidence type="ECO:0000256" key="1">
    <source>
        <dbReference type="SAM" id="Phobius"/>
    </source>
</evidence>
<name>X0ULN7_9ZZZZ</name>
<reference evidence="2" key="1">
    <citation type="journal article" date="2014" name="Front. Microbiol.">
        <title>High frequency of phylogenetically diverse reductive dehalogenase-homologous genes in deep subseafloor sedimentary metagenomes.</title>
        <authorList>
            <person name="Kawai M."/>
            <person name="Futagami T."/>
            <person name="Toyoda A."/>
            <person name="Takaki Y."/>
            <person name="Nishi S."/>
            <person name="Hori S."/>
            <person name="Arai W."/>
            <person name="Tsubouchi T."/>
            <person name="Morono Y."/>
            <person name="Uchiyama I."/>
            <person name="Ito T."/>
            <person name="Fujiyama A."/>
            <person name="Inagaki F."/>
            <person name="Takami H."/>
        </authorList>
    </citation>
    <scope>NUCLEOTIDE SEQUENCE</scope>
    <source>
        <strain evidence="2">Expedition CK06-06</strain>
    </source>
</reference>
<evidence type="ECO:0000313" key="2">
    <source>
        <dbReference type="EMBL" id="GAG00202.1"/>
    </source>
</evidence>
<comment type="caution">
    <text evidence="2">The sequence shown here is derived from an EMBL/GenBank/DDBJ whole genome shotgun (WGS) entry which is preliminary data.</text>
</comment>
<protein>
    <submittedName>
        <fullName evidence="2">Uncharacterized protein</fullName>
    </submittedName>
</protein>